<dbReference type="RefSeq" id="WP_006005969.1">
    <property type="nucleotide sequence ID" value="NZ_BAET01000022.1"/>
</dbReference>
<gene>
    <name evidence="15 18" type="primary">mutM</name>
    <name evidence="15" type="synonym">fpg</name>
    <name evidence="18" type="ORF">GPUN_2017</name>
</gene>
<accession>H5TCV5</accession>
<feature type="domain" description="FPG-type" evidence="16">
    <location>
        <begin position="237"/>
        <end position="271"/>
    </location>
</feature>
<dbReference type="InterPro" id="IPR015887">
    <property type="entry name" value="DNA_glyclase_Znf_dom_DNA_BS"/>
</dbReference>
<dbReference type="SUPFAM" id="SSF81624">
    <property type="entry name" value="N-terminal domain of MutM-like DNA repair proteins"/>
    <property type="match status" value="1"/>
</dbReference>
<evidence type="ECO:0000256" key="9">
    <source>
        <dbReference type="ARBA" id="ARBA00023125"/>
    </source>
</evidence>
<comment type="function">
    <text evidence="15">Involved in base excision repair of DNA damaged by oxidation or by mutagenic agents. Acts as DNA glycosylase that recognizes and removes damaged bases. Has a preference for oxidized purines, such as 7,8-dihydro-8-oxoguanine (8-oxoG). Has AP (apurinic/apyrimidinic) lyase activity and introduces nicks in the DNA strand. Cleaves the DNA backbone by beta-delta elimination to generate a single-strand break at the site of the removed base with both 3'- and 5'-phosphates.</text>
</comment>
<dbReference type="GO" id="GO:0034039">
    <property type="term" value="F:8-oxo-7,8-dihydroguanine DNA N-glycosylase activity"/>
    <property type="evidence" value="ECO:0007669"/>
    <property type="project" value="TreeGrafter"/>
</dbReference>
<dbReference type="OrthoDB" id="9800855at2"/>
<dbReference type="PANTHER" id="PTHR22993:SF9">
    <property type="entry name" value="FORMAMIDOPYRIMIDINE-DNA GLYCOSYLASE"/>
    <property type="match status" value="1"/>
</dbReference>
<feature type="domain" description="Formamidopyrimidine-DNA glycosylase catalytic" evidence="17">
    <location>
        <begin position="2"/>
        <end position="112"/>
    </location>
</feature>
<dbReference type="InterPro" id="IPR012319">
    <property type="entry name" value="FPG_cat"/>
</dbReference>
<keyword evidence="4 15" id="KW-0479">Metal-binding</keyword>
<evidence type="ECO:0000256" key="11">
    <source>
        <dbReference type="ARBA" id="ARBA00023239"/>
    </source>
</evidence>
<dbReference type="SUPFAM" id="SSF57716">
    <property type="entry name" value="Glucocorticoid receptor-like (DNA-binding domain)"/>
    <property type="match status" value="1"/>
</dbReference>
<comment type="subunit">
    <text evidence="3 15">Monomer.</text>
</comment>
<dbReference type="InterPro" id="IPR010979">
    <property type="entry name" value="Ribosomal_uS13-like_H2TH"/>
</dbReference>
<evidence type="ECO:0000256" key="13">
    <source>
        <dbReference type="ARBA" id="ARBA00023295"/>
    </source>
</evidence>
<dbReference type="HAMAP" id="MF_00103">
    <property type="entry name" value="Fapy_DNA_glycosyl"/>
    <property type="match status" value="1"/>
</dbReference>
<evidence type="ECO:0000256" key="12">
    <source>
        <dbReference type="ARBA" id="ARBA00023268"/>
    </source>
</evidence>
<dbReference type="EC" id="3.2.2.23" evidence="15"/>
<dbReference type="Pfam" id="PF06827">
    <property type="entry name" value="zf-FPG_IleRS"/>
    <property type="match status" value="1"/>
</dbReference>
<feature type="active site" description="Schiff-base intermediate with DNA" evidence="15">
    <location>
        <position position="2"/>
    </location>
</feature>
<keyword evidence="8 15" id="KW-0862">Zinc</keyword>
<evidence type="ECO:0000256" key="1">
    <source>
        <dbReference type="ARBA" id="ARBA00001668"/>
    </source>
</evidence>
<dbReference type="InterPro" id="IPR015886">
    <property type="entry name" value="H2TH_FPG"/>
</dbReference>
<dbReference type="SUPFAM" id="SSF46946">
    <property type="entry name" value="S13-like H2TH domain"/>
    <property type="match status" value="1"/>
</dbReference>
<dbReference type="EMBL" id="BAET01000022">
    <property type="protein sequence ID" value="GAB56132.1"/>
    <property type="molecule type" value="Genomic_DNA"/>
</dbReference>
<dbReference type="Pfam" id="PF06831">
    <property type="entry name" value="H2TH"/>
    <property type="match status" value="1"/>
</dbReference>
<dbReference type="InterPro" id="IPR010663">
    <property type="entry name" value="Znf_FPG/IleRS"/>
</dbReference>
<evidence type="ECO:0000259" key="17">
    <source>
        <dbReference type="PROSITE" id="PS51068"/>
    </source>
</evidence>
<dbReference type="SMART" id="SM01232">
    <property type="entry name" value="H2TH"/>
    <property type="match status" value="1"/>
</dbReference>
<feature type="active site" description="Proton donor" evidence="15">
    <location>
        <position position="3"/>
    </location>
</feature>
<protein>
    <recommendedName>
        <fullName evidence="15">Formamidopyrimidine-DNA glycosylase</fullName>
        <shortName evidence="15">Fapy-DNA glycosylase</shortName>
        <ecNumber evidence="15">3.2.2.23</ecNumber>
    </recommendedName>
    <alternativeName>
        <fullName evidence="15">DNA-(apurinic or apyrimidinic site) lyase MutM</fullName>
        <shortName evidence="15">AP lyase MutM</shortName>
        <ecNumber evidence="15">4.2.99.18</ecNumber>
    </alternativeName>
</protein>
<dbReference type="InterPro" id="IPR000214">
    <property type="entry name" value="Znf_DNA_glyclase/AP_lyase"/>
</dbReference>
<evidence type="ECO:0000256" key="2">
    <source>
        <dbReference type="ARBA" id="ARBA00009409"/>
    </source>
</evidence>
<keyword evidence="7 15" id="KW-0378">Hydrolase</keyword>
<dbReference type="NCBIfam" id="TIGR00577">
    <property type="entry name" value="fpg"/>
    <property type="match status" value="1"/>
</dbReference>
<comment type="catalytic activity">
    <reaction evidence="1 15">
        <text>Hydrolysis of DNA containing ring-opened 7-methylguanine residues, releasing 2,6-diamino-4-hydroxy-5-(N-methyl)formamidopyrimidine.</text>
        <dbReference type="EC" id="3.2.2.23"/>
    </reaction>
</comment>
<evidence type="ECO:0000313" key="19">
    <source>
        <dbReference type="Proteomes" id="UP000053586"/>
    </source>
</evidence>
<dbReference type="CDD" id="cd08966">
    <property type="entry name" value="EcFpg-like_N"/>
    <property type="match status" value="1"/>
</dbReference>
<keyword evidence="13 15" id="KW-0326">Glycosidase</keyword>
<dbReference type="GO" id="GO:0006284">
    <property type="term" value="P:base-excision repair"/>
    <property type="evidence" value="ECO:0007669"/>
    <property type="project" value="InterPro"/>
</dbReference>
<evidence type="ECO:0000256" key="4">
    <source>
        <dbReference type="ARBA" id="ARBA00022723"/>
    </source>
</evidence>
<feature type="active site" description="Proton donor; for beta-elimination activity" evidence="15">
    <location>
        <position position="57"/>
    </location>
</feature>
<comment type="caution">
    <text evidence="18">The sequence shown here is derived from an EMBL/GenBank/DDBJ whole genome shotgun (WGS) entry which is preliminary data.</text>
</comment>
<keyword evidence="19" id="KW-1185">Reference proteome</keyword>
<dbReference type="GO" id="GO:0140078">
    <property type="term" value="F:class I DNA-(apurinic or apyrimidinic site) endonuclease activity"/>
    <property type="evidence" value="ECO:0007669"/>
    <property type="project" value="UniProtKB-EC"/>
</dbReference>
<dbReference type="Gene3D" id="1.10.8.50">
    <property type="match status" value="1"/>
</dbReference>
<dbReference type="PANTHER" id="PTHR22993">
    <property type="entry name" value="FORMAMIDOPYRIMIDINE-DNA GLYCOSYLASE"/>
    <property type="match status" value="1"/>
</dbReference>
<evidence type="ECO:0000256" key="7">
    <source>
        <dbReference type="ARBA" id="ARBA00022801"/>
    </source>
</evidence>
<comment type="cofactor">
    <cofactor evidence="15">
        <name>Zn(2+)</name>
        <dbReference type="ChEBI" id="CHEBI:29105"/>
    </cofactor>
    <text evidence="15">Binds 1 zinc ion per subunit.</text>
</comment>
<feature type="binding site" evidence="15">
    <location>
        <position position="109"/>
    </location>
    <ligand>
        <name>DNA</name>
        <dbReference type="ChEBI" id="CHEBI:16991"/>
    </ligand>
</feature>
<dbReference type="SMART" id="SM00898">
    <property type="entry name" value="Fapy_DNA_glyco"/>
    <property type="match status" value="1"/>
</dbReference>
<dbReference type="GO" id="GO:0008270">
    <property type="term" value="F:zinc ion binding"/>
    <property type="evidence" value="ECO:0007669"/>
    <property type="project" value="UniProtKB-UniRule"/>
</dbReference>
<dbReference type="FunFam" id="1.10.8.50:FF:000003">
    <property type="entry name" value="Formamidopyrimidine-DNA glycosylase"/>
    <property type="match status" value="1"/>
</dbReference>
<dbReference type="InterPro" id="IPR035937">
    <property type="entry name" value="FPG_N"/>
</dbReference>
<feature type="binding site" evidence="15">
    <location>
        <position position="90"/>
    </location>
    <ligand>
        <name>DNA</name>
        <dbReference type="ChEBI" id="CHEBI:16991"/>
    </ligand>
</feature>
<evidence type="ECO:0000256" key="6">
    <source>
        <dbReference type="ARBA" id="ARBA00022771"/>
    </source>
</evidence>
<dbReference type="STRING" id="56804.BAE46_11550"/>
<comment type="catalytic activity">
    <reaction evidence="14 15">
        <text>2'-deoxyribonucleotide-(2'-deoxyribose 5'-phosphate)-2'-deoxyribonucleotide-DNA = a 3'-end 2'-deoxyribonucleotide-(2,3-dehydro-2,3-deoxyribose 5'-phosphate)-DNA + a 5'-end 5'-phospho-2'-deoxyribonucleoside-DNA + H(+)</text>
        <dbReference type="Rhea" id="RHEA:66592"/>
        <dbReference type="Rhea" id="RHEA-COMP:13180"/>
        <dbReference type="Rhea" id="RHEA-COMP:16897"/>
        <dbReference type="Rhea" id="RHEA-COMP:17067"/>
        <dbReference type="ChEBI" id="CHEBI:15378"/>
        <dbReference type="ChEBI" id="CHEBI:136412"/>
        <dbReference type="ChEBI" id="CHEBI:157695"/>
        <dbReference type="ChEBI" id="CHEBI:167181"/>
        <dbReference type="EC" id="4.2.99.18"/>
    </reaction>
</comment>
<evidence type="ECO:0000313" key="18">
    <source>
        <dbReference type="EMBL" id="GAB56132.1"/>
    </source>
</evidence>
<evidence type="ECO:0000256" key="8">
    <source>
        <dbReference type="ARBA" id="ARBA00022833"/>
    </source>
</evidence>
<dbReference type="EC" id="4.2.99.18" evidence="15"/>
<dbReference type="Gene3D" id="3.20.190.10">
    <property type="entry name" value="MutM-like, N-terminal"/>
    <property type="match status" value="1"/>
</dbReference>
<keyword evidence="10 15" id="KW-0234">DNA repair</keyword>
<organism evidence="18 19">
    <name type="scientific">Glaciecola punicea ACAM 611</name>
    <dbReference type="NCBI Taxonomy" id="1121923"/>
    <lineage>
        <taxon>Bacteria</taxon>
        <taxon>Pseudomonadati</taxon>
        <taxon>Pseudomonadota</taxon>
        <taxon>Gammaproteobacteria</taxon>
        <taxon>Alteromonadales</taxon>
        <taxon>Alteromonadaceae</taxon>
        <taxon>Glaciecola</taxon>
    </lineage>
</organism>
<evidence type="ECO:0000256" key="5">
    <source>
        <dbReference type="ARBA" id="ARBA00022763"/>
    </source>
</evidence>
<dbReference type="Pfam" id="PF01149">
    <property type="entry name" value="Fapy_DNA_glyco"/>
    <property type="match status" value="1"/>
</dbReference>
<evidence type="ECO:0000256" key="10">
    <source>
        <dbReference type="ARBA" id="ARBA00023204"/>
    </source>
</evidence>
<reference evidence="18 19" key="2">
    <citation type="journal article" date="2017" name="Antonie Van Leeuwenhoek">
        <title>Rhizobium rhizosphaerae sp. nov., a novel species isolated from rice rhizosphere.</title>
        <authorList>
            <person name="Zhao J.J."/>
            <person name="Zhang J."/>
            <person name="Zhang R.J."/>
            <person name="Zhang C.W."/>
            <person name="Yin H.Q."/>
            <person name="Zhang X.X."/>
        </authorList>
    </citation>
    <scope>NUCLEOTIDE SEQUENCE [LARGE SCALE GENOMIC DNA]</scope>
    <source>
        <strain evidence="18 19">ACAM 611</strain>
    </source>
</reference>
<keyword evidence="6 15" id="KW-0863">Zinc-finger</keyword>
<proteinExistence type="inferred from homology"/>
<dbReference type="NCBIfam" id="NF002211">
    <property type="entry name" value="PRK01103.1"/>
    <property type="match status" value="1"/>
</dbReference>
<dbReference type="AlphaFoldDB" id="H5TCV5"/>
<reference evidence="18 19" key="1">
    <citation type="journal article" date="2012" name="J. Bacteriol.">
        <title>Genome sequence of proteorhodopsin-containing sea ice bacterium Glaciecola punicea ACAM 611T.</title>
        <authorList>
            <person name="Qin Q.-L."/>
            <person name="Xie B.-B."/>
            <person name="Shu Y.-L."/>
            <person name="Rong J.-C."/>
            <person name="Zhao D.-L."/>
            <person name="Zhang X.-Y."/>
            <person name="Chen X.-L."/>
            <person name="Zhou B.-C."/>
            <person name="Zhanga Y.-Z."/>
        </authorList>
    </citation>
    <scope>NUCLEOTIDE SEQUENCE [LARGE SCALE GENOMIC DNA]</scope>
    <source>
        <strain evidence="18 19">ACAM 611</strain>
    </source>
</reference>
<dbReference type="InterPro" id="IPR020629">
    <property type="entry name" value="FPG_Glyclase"/>
</dbReference>
<dbReference type="Proteomes" id="UP000053586">
    <property type="component" value="Unassembled WGS sequence"/>
</dbReference>
<keyword evidence="11 15" id="KW-0456">Lyase</keyword>
<feature type="binding site" evidence="15">
    <location>
        <position position="152"/>
    </location>
    <ligand>
        <name>DNA</name>
        <dbReference type="ChEBI" id="CHEBI:16991"/>
    </ligand>
</feature>
<dbReference type="eggNOG" id="COG0266">
    <property type="taxonomic scope" value="Bacteria"/>
</dbReference>
<keyword evidence="5 15" id="KW-0227">DNA damage</keyword>
<comment type="similarity">
    <text evidence="2 15">Belongs to the FPG family.</text>
</comment>
<dbReference type="PROSITE" id="PS51066">
    <property type="entry name" value="ZF_FPG_2"/>
    <property type="match status" value="1"/>
</dbReference>
<keyword evidence="9 15" id="KW-0238">DNA-binding</keyword>
<feature type="active site" description="Proton donor; for delta-elimination activity" evidence="15">
    <location>
        <position position="261"/>
    </location>
</feature>
<evidence type="ECO:0000259" key="16">
    <source>
        <dbReference type="PROSITE" id="PS51066"/>
    </source>
</evidence>
<evidence type="ECO:0000256" key="15">
    <source>
        <dbReference type="HAMAP-Rule" id="MF_00103"/>
    </source>
</evidence>
<dbReference type="PROSITE" id="PS01242">
    <property type="entry name" value="ZF_FPG_1"/>
    <property type="match status" value="1"/>
</dbReference>
<evidence type="ECO:0000256" key="3">
    <source>
        <dbReference type="ARBA" id="ARBA00011245"/>
    </source>
</evidence>
<sequence>MPELPEVEVTRLGISPYLINQTIKKVHVHQRQLRWKVPLQVHLSEGLVINDVTRRAKYLFIHTDAGEMVLHLGMSGKMRVVDAQLARKKHDHIEIELHSGKKLVLNDARRFGSCLWQDVRNSQALAMLDNLGPEPLTDDFDNKRLFALSRGRKVPVKSFIMNNAVVVGVGNIYANESLFNTGIDPRRAAGRVSLKRYKLLTQQIKIVLAKAIEHGGTTLRDFAQADGSPGYFAQHLHVYGRVGEECDVCKAPIFSKVIGQRNTFFCKMCQR</sequence>
<dbReference type="PROSITE" id="PS51068">
    <property type="entry name" value="FPG_CAT"/>
    <property type="match status" value="1"/>
</dbReference>
<name>H5TCV5_9ALTE</name>
<dbReference type="GO" id="GO:0003684">
    <property type="term" value="F:damaged DNA binding"/>
    <property type="evidence" value="ECO:0007669"/>
    <property type="project" value="InterPro"/>
</dbReference>
<evidence type="ECO:0000256" key="14">
    <source>
        <dbReference type="ARBA" id="ARBA00044632"/>
    </source>
</evidence>
<keyword evidence="12 15" id="KW-0511">Multifunctional enzyme</keyword>